<dbReference type="OrthoDB" id="676979at2759"/>
<evidence type="ECO:0000313" key="24">
    <source>
        <dbReference type="EMBL" id="KAF7825808.1"/>
    </source>
</evidence>
<evidence type="ECO:0000313" key="25">
    <source>
        <dbReference type="Proteomes" id="UP000634136"/>
    </source>
</evidence>
<comment type="similarity">
    <text evidence="2">Belongs to the protein kinase superfamily. Ser/Thr protein kinase family.</text>
</comment>
<organism evidence="24 25">
    <name type="scientific">Senna tora</name>
    <dbReference type="NCBI Taxonomy" id="362788"/>
    <lineage>
        <taxon>Eukaryota</taxon>
        <taxon>Viridiplantae</taxon>
        <taxon>Streptophyta</taxon>
        <taxon>Embryophyta</taxon>
        <taxon>Tracheophyta</taxon>
        <taxon>Spermatophyta</taxon>
        <taxon>Magnoliopsida</taxon>
        <taxon>eudicotyledons</taxon>
        <taxon>Gunneridae</taxon>
        <taxon>Pentapetalae</taxon>
        <taxon>rosids</taxon>
        <taxon>fabids</taxon>
        <taxon>Fabales</taxon>
        <taxon>Fabaceae</taxon>
        <taxon>Caesalpinioideae</taxon>
        <taxon>Cassia clade</taxon>
        <taxon>Senna</taxon>
    </lineage>
</organism>
<evidence type="ECO:0000256" key="7">
    <source>
        <dbReference type="ARBA" id="ARBA00022614"/>
    </source>
</evidence>
<dbReference type="SMART" id="SM00369">
    <property type="entry name" value="LRR_TYP"/>
    <property type="match status" value="5"/>
</dbReference>
<keyword evidence="5" id="KW-0723">Serine/threonine-protein kinase</keyword>
<dbReference type="PROSITE" id="PS00107">
    <property type="entry name" value="PROTEIN_KINASE_ATP"/>
    <property type="match status" value="1"/>
</dbReference>
<dbReference type="GO" id="GO:0005886">
    <property type="term" value="C:plasma membrane"/>
    <property type="evidence" value="ECO:0007669"/>
    <property type="project" value="UniProtKB-SubCell"/>
</dbReference>
<sequence length="991" mass="109829">MAFASMSHPYWCIHLQAILIFCITLLWLQYTRVASASGNDTDYLALLKFQESISSDPYHVMSSWNASNHFCNWHGITCSHKHQRVTGLKLRGYGLRGVVSPHLGNLSFLRNLNLDNNSFYGEIPAELGRLFRLQNLTVRNNTLKGDIPINLTRCTEMRQLVLSSNSLTGKIPLEIGSLNKLERLSLFTNKLTGQIPASVWNLTSLLFLTVGFNNFEGSIPEEIGHLKNLSFLSIDGNKFFGELPSSLYNLSSLTVISVASNQLIHGTLPNNLFSNLPNLQVLNLDGNQISGSIPTSITNASFLQTFDISDNYFVGKIPSLEKLKHLQWLNLAGNILGNNFNNDLDFIKSLKNCSELEVLGLANNNFGGVLPDSIANLSTQLVQLAIGGNNIYGTIPATLGKYTNLIALALGFNRLTGTIPASFGKLQKIQLLELGENQFSGEIPISLGNLSQLVELSIPKNNLEGKIPPIFGNWKYLLFLYLSVNNFTGDIPFQDLSVSPLSKLLNLSHNSFNGSLPVEVGALKNLGTMDISENYLFGEIPETIGECISLQNISVLEYLNISFNMLDGEVPTEGVFRNASAISVVGNNKLCGGISELHLKPCPIKLNQQSKHRHLKFSVIIICVAVCVSLLLSSILVIHWRRKENKTSSSTAPTIDQLSKVSYQNLHSATEGFSTINLIGYGSFGSVYKGRLESEDKIVAVKVLNLQKKGAHKSFISECNALKNCRHRNLVKVLTCCSSIDYKGQEFKALVFEYMSNGSLEEWLHMDAESLDHQPRTLGLDRRLNILYDVASALHYLHYECEQPVVHCDLKPSNILLDDDMVAYVSDFGLSRLISTFNGTSNKQNSTTGIKGTIGYAPPEYGIGSEISTQGDVYSFGILVLEMLTGRRPTEEMFKDGLNLHSYVKAAYPNNLWKIVDSVLLPMQVQEKTKSAMEEISIEEPILKHPNEEKAIHSLFGIGIACSVESPKERLNMMDVTRELNRIRNAFRSCE</sequence>
<evidence type="ECO:0000256" key="21">
    <source>
        <dbReference type="PROSITE-ProRule" id="PRU10141"/>
    </source>
</evidence>
<dbReference type="PANTHER" id="PTHR48056:SF89">
    <property type="entry name" value="OS06G0585982 PROTEIN"/>
    <property type="match status" value="1"/>
</dbReference>
<dbReference type="GO" id="GO:0005524">
    <property type="term" value="F:ATP binding"/>
    <property type="evidence" value="ECO:0007669"/>
    <property type="project" value="UniProtKB-UniRule"/>
</dbReference>
<dbReference type="InterPro" id="IPR003591">
    <property type="entry name" value="Leu-rich_rpt_typical-subtyp"/>
</dbReference>
<dbReference type="FunFam" id="1.10.510.10:FF:000358">
    <property type="entry name" value="Putative leucine-rich repeat receptor-like serine/threonine-protein kinase"/>
    <property type="match status" value="1"/>
</dbReference>
<comment type="catalytic activity">
    <reaction evidence="19">
        <text>L-threonyl-[protein] + ATP = O-phospho-L-threonyl-[protein] + ADP + H(+)</text>
        <dbReference type="Rhea" id="RHEA:46608"/>
        <dbReference type="Rhea" id="RHEA-COMP:11060"/>
        <dbReference type="Rhea" id="RHEA-COMP:11605"/>
        <dbReference type="ChEBI" id="CHEBI:15378"/>
        <dbReference type="ChEBI" id="CHEBI:30013"/>
        <dbReference type="ChEBI" id="CHEBI:30616"/>
        <dbReference type="ChEBI" id="CHEBI:61977"/>
        <dbReference type="ChEBI" id="CHEBI:456216"/>
        <dbReference type="EC" id="2.7.11.1"/>
    </reaction>
</comment>
<keyword evidence="16 22" id="KW-0472">Membrane</keyword>
<dbReference type="SUPFAM" id="SSF56112">
    <property type="entry name" value="Protein kinase-like (PK-like)"/>
    <property type="match status" value="1"/>
</dbReference>
<feature type="domain" description="Protein kinase" evidence="23">
    <location>
        <begin position="673"/>
        <end position="956"/>
    </location>
</feature>
<comment type="subcellular location">
    <subcellularLocation>
        <location evidence="1">Cell membrane</location>
        <topology evidence="1">Single-pass membrane protein</topology>
    </subcellularLocation>
</comment>
<evidence type="ECO:0000256" key="17">
    <source>
        <dbReference type="ARBA" id="ARBA00023170"/>
    </source>
</evidence>
<dbReference type="Gene3D" id="1.10.510.10">
    <property type="entry name" value="Transferase(Phosphotransferase) domain 1"/>
    <property type="match status" value="1"/>
</dbReference>
<evidence type="ECO:0000256" key="15">
    <source>
        <dbReference type="ARBA" id="ARBA00022989"/>
    </source>
</evidence>
<keyword evidence="10" id="KW-0732">Signal</keyword>
<dbReference type="InterPro" id="IPR000719">
    <property type="entry name" value="Prot_kinase_dom"/>
</dbReference>
<name>A0A834TNG1_9FABA</name>
<dbReference type="InterPro" id="IPR050647">
    <property type="entry name" value="Plant_LRR-RLKs"/>
</dbReference>
<keyword evidence="7" id="KW-0433">Leucine-rich repeat</keyword>
<evidence type="ECO:0000256" key="4">
    <source>
        <dbReference type="ARBA" id="ARBA00022475"/>
    </source>
</evidence>
<dbReference type="PROSITE" id="PS50011">
    <property type="entry name" value="PROTEIN_KINASE_DOM"/>
    <property type="match status" value="1"/>
</dbReference>
<evidence type="ECO:0000256" key="1">
    <source>
        <dbReference type="ARBA" id="ARBA00004162"/>
    </source>
</evidence>
<keyword evidence="15 22" id="KW-1133">Transmembrane helix</keyword>
<dbReference type="FunFam" id="3.30.200.20:FF:000432">
    <property type="entry name" value="LRR receptor-like serine/threonine-protein kinase EFR"/>
    <property type="match status" value="1"/>
</dbReference>
<dbReference type="GO" id="GO:0004674">
    <property type="term" value="F:protein serine/threonine kinase activity"/>
    <property type="evidence" value="ECO:0007669"/>
    <property type="project" value="UniProtKB-KW"/>
</dbReference>
<dbReference type="GO" id="GO:0033612">
    <property type="term" value="F:receptor serine/threonine kinase binding"/>
    <property type="evidence" value="ECO:0007669"/>
    <property type="project" value="TreeGrafter"/>
</dbReference>
<evidence type="ECO:0000256" key="8">
    <source>
        <dbReference type="ARBA" id="ARBA00022679"/>
    </source>
</evidence>
<evidence type="ECO:0000256" key="9">
    <source>
        <dbReference type="ARBA" id="ARBA00022692"/>
    </source>
</evidence>
<evidence type="ECO:0000256" key="16">
    <source>
        <dbReference type="ARBA" id="ARBA00023136"/>
    </source>
</evidence>
<dbReference type="PANTHER" id="PTHR48056">
    <property type="entry name" value="LRR RECEPTOR-LIKE SERINE/THREONINE-PROTEIN KINASE-RELATED"/>
    <property type="match status" value="1"/>
</dbReference>
<dbReference type="InterPro" id="IPR017441">
    <property type="entry name" value="Protein_kinase_ATP_BS"/>
</dbReference>
<dbReference type="InterPro" id="IPR013210">
    <property type="entry name" value="LRR_N_plant-typ"/>
</dbReference>
<keyword evidence="14 21" id="KW-0067">ATP-binding</keyword>
<comment type="caution">
    <text evidence="24">The sequence shown here is derived from an EMBL/GenBank/DDBJ whole genome shotgun (WGS) entry which is preliminary data.</text>
</comment>
<dbReference type="AlphaFoldDB" id="A0A834TNG1"/>
<dbReference type="InterPro" id="IPR032675">
    <property type="entry name" value="LRR_dom_sf"/>
</dbReference>
<proteinExistence type="inferred from homology"/>
<dbReference type="InterPro" id="IPR008271">
    <property type="entry name" value="Ser/Thr_kinase_AS"/>
</dbReference>
<dbReference type="Pfam" id="PF08263">
    <property type="entry name" value="LRRNT_2"/>
    <property type="match status" value="1"/>
</dbReference>
<dbReference type="EC" id="2.7.11.1" evidence="3"/>
<keyword evidence="8" id="KW-0808">Transferase</keyword>
<dbReference type="Pfam" id="PF00069">
    <property type="entry name" value="Pkinase"/>
    <property type="match status" value="1"/>
</dbReference>
<dbReference type="Gene3D" id="3.80.10.10">
    <property type="entry name" value="Ribonuclease Inhibitor"/>
    <property type="match status" value="4"/>
</dbReference>
<evidence type="ECO:0000256" key="5">
    <source>
        <dbReference type="ARBA" id="ARBA00022527"/>
    </source>
</evidence>
<keyword evidence="4" id="KW-1003">Cell membrane</keyword>
<dbReference type="EMBL" id="JAAIUW010000006">
    <property type="protein sequence ID" value="KAF7825808.1"/>
    <property type="molecule type" value="Genomic_DNA"/>
</dbReference>
<dbReference type="Pfam" id="PF00560">
    <property type="entry name" value="LRR_1"/>
    <property type="match status" value="5"/>
</dbReference>
<evidence type="ECO:0000256" key="13">
    <source>
        <dbReference type="ARBA" id="ARBA00022777"/>
    </source>
</evidence>
<evidence type="ECO:0000256" key="14">
    <source>
        <dbReference type="ARBA" id="ARBA00022840"/>
    </source>
</evidence>
<accession>A0A834TNG1</accession>
<keyword evidence="9 22" id="KW-0812">Transmembrane</keyword>
<keyword evidence="25" id="KW-1185">Reference proteome</keyword>
<dbReference type="Gene3D" id="3.30.200.20">
    <property type="entry name" value="Phosphorylase Kinase, domain 1"/>
    <property type="match status" value="1"/>
</dbReference>
<dbReference type="PROSITE" id="PS00108">
    <property type="entry name" value="PROTEIN_KINASE_ST"/>
    <property type="match status" value="1"/>
</dbReference>
<reference evidence="24" key="1">
    <citation type="submission" date="2020-09" db="EMBL/GenBank/DDBJ databases">
        <title>Genome-Enabled Discovery of Anthraquinone Biosynthesis in Senna tora.</title>
        <authorList>
            <person name="Kang S.-H."/>
            <person name="Pandey R.P."/>
            <person name="Lee C.-M."/>
            <person name="Sim J.-S."/>
            <person name="Jeong J.-T."/>
            <person name="Choi B.-S."/>
            <person name="Jung M."/>
            <person name="Ginzburg D."/>
            <person name="Zhao K."/>
            <person name="Won S.Y."/>
            <person name="Oh T.-J."/>
            <person name="Yu Y."/>
            <person name="Kim N.-H."/>
            <person name="Lee O.R."/>
            <person name="Lee T.-H."/>
            <person name="Bashyal P."/>
            <person name="Kim T.-S."/>
            <person name="Lee W.-H."/>
            <person name="Kawkins C."/>
            <person name="Kim C.-K."/>
            <person name="Kim J.S."/>
            <person name="Ahn B.O."/>
            <person name="Rhee S.Y."/>
            <person name="Sohng J.K."/>
        </authorList>
    </citation>
    <scope>NUCLEOTIDE SEQUENCE</scope>
    <source>
        <tissue evidence="24">Leaf</tissue>
    </source>
</reference>
<evidence type="ECO:0000256" key="2">
    <source>
        <dbReference type="ARBA" id="ARBA00008684"/>
    </source>
</evidence>
<keyword evidence="13 24" id="KW-0418">Kinase</keyword>
<dbReference type="FunFam" id="3.80.10.10:FF:000095">
    <property type="entry name" value="LRR receptor-like serine/threonine-protein kinase GSO1"/>
    <property type="match status" value="2"/>
</dbReference>
<evidence type="ECO:0000259" key="23">
    <source>
        <dbReference type="PROSITE" id="PS50011"/>
    </source>
</evidence>
<evidence type="ECO:0000256" key="20">
    <source>
        <dbReference type="ARBA" id="ARBA00048679"/>
    </source>
</evidence>
<dbReference type="InterPro" id="IPR011009">
    <property type="entry name" value="Kinase-like_dom_sf"/>
</dbReference>
<dbReference type="SMART" id="SM00220">
    <property type="entry name" value="S_TKc"/>
    <property type="match status" value="1"/>
</dbReference>
<comment type="catalytic activity">
    <reaction evidence="20">
        <text>L-seryl-[protein] + ATP = O-phospho-L-seryl-[protein] + ADP + H(+)</text>
        <dbReference type="Rhea" id="RHEA:17989"/>
        <dbReference type="Rhea" id="RHEA-COMP:9863"/>
        <dbReference type="Rhea" id="RHEA-COMP:11604"/>
        <dbReference type="ChEBI" id="CHEBI:15378"/>
        <dbReference type="ChEBI" id="CHEBI:29999"/>
        <dbReference type="ChEBI" id="CHEBI:30616"/>
        <dbReference type="ChEBI" id="CHEBI:83421"/>
        <dbReference type="ChEBI" id="CHEBI:456216"/>
        <dbReference type="EC" id="2.7.11.1"/>
    </reaction>
</comment>
<keyword evidence="17 24" id="KW-0675">Receptor</keyword>
<evidence type="ECO:0000256" key="12">
    <source>
        <dbReference type="ARBA" id="ARBA00022741"/>
    </source>
</evidence>
<keyword evidence="12 21" id="KW-0547">Nucleotide-binding</keyword>
<gene>
    <name evidence="24" type="ORF">G2W53_016972</name>
</gene>
<keyword evidence="11" id="KW-0677">Repeat</keyword>
<dbReference type="SUPFAM" id="SSF52058">
    <property type="entry name" value="L domain-like"/>
    <property type="match status" value="2"/>
</dbReference>
<dbReference type="PROSITE" id="PS51450">
    <property type="entry name" value="LRR"/>
    <property type="match status" value="1"/>
</dbReference>
<evidence type="ECO:0000256" key="18">
    <source>
        <dbReference type="ARBA" id="ARBA00023180"/>
    </source>
</evidence>
<feature type="transmembrane region" description="Helical" evidence="22">
    <location>
        <begin position="617"/>
        <end position="638"/>
    </location>
</feature>
<evidence type="ECO:0000256" key="6">
    <source>
        <dbReference type="ARBA" id="ARBA00022553"/>
    </source>
</evidence>
<dbReference type="InterPro" id="IPR001611">
    <property type="entry name" value="Leu-rich_rpt"/>
</dbReference>
<evidence type="ECO:0000256" key="10">
    <source>
        <dbReference type="ARBA" id="ARBA00022729"/>
    </source>
</evidence>
<evidence type="ECO:0000256" key="19">
    <source>
        <dbReference type="ARBA" id="ARBA00047899"/>
    </source>
</evidence>
<dbReference type="Proteomes" id="UP000634136">
    <property type="component" value="Unassembled WGS sequence"/>
</dbReference>
<protein>
    <recommendedName>
        <fullName evidence="3">non-specific serine/threonine protein kinase</fullName>
        <ecNumber evidence="3">2.7.11.1</ecNumber>
    </recommendedName>
</protein>
<keyword evidence="6" id="KW-0597">Phosphoprotein</keyword>
<keyword evidence="18" id="KW-0325">Glycoprotein</keyword>
<feature type="binding site" evidence="21">
    <location>
        <position position="702"/>
    </location>
    <ligand>
        <name>ATP</name>
        <dbReference type="ChEBI" id="CHEBI:30616"/>
    </ligand>
</feature>
<evidence type="ECO:0000256" key="11">
    <source>
        <dbReference type="ARBA" id="ARBA00022737"/>
    </source>
</evidence>
<evidence type="ECO:0000256" key="3">
    <source>
        <dbReference type="ARBA" id="ARBA00012513"/>
    </source>
</evidence>
<evidence type="ECO:0000256" key="22">
    <source>
        <dbReference type="SAM" id="Phobius"/>
    </source>
</evidence>